<sequence length="66" mass="7524">MHYQEFGKKKIEITLDKNGIHFDGPKDITVGYMISSYLIDYFSKDLTDLEKMAMVGGINIVMSGFK</sequence>
<dbReference type="EMBL" id="AZFS01000046">
    <property type="protein sequence ID" value="KRL95553.1"/>
    <property type="molecule type" value="Genomic_DNA"/>
</dbReference>
<protein>
    <submittedName>
        <fullName evidence="1">Uncharacterized protein</fullName>
    </submittedName>
</protein>
<gene>
    <name evidence="1" type="ORF">FD28_GL002524</name>
</gene>
<dbReference type="STRING" id="1423753.FD28_GL002524"/>
<name>A0A0R1UQS0_9LACO</name>
<evidence type="ECO:0000313" key="2">
    <source>
        <dbReference type="Proteomes" id="UP000051580"/>
    </source>
</evidence>
<comment type="caution">
    <text evidence="1">The sequence shown here is derived from an EMBL/GenBank/DDBJ whole genome shotgun (WGS) entry which is preliminary data.</text>
</comment>
<evidence type="ECO:0000313" key="1">
    <source>
        <dbReference type="EMBL" id="KRL95553.1"/>
    </source>
</evidence>
<proteinExistence type="predicted"/>
<dbReference type="PATRIC" id="fig|1423753.3.peg.2649"/>
<accession>A0A0R1UQS0</accession>
<dbReference type="Proteomes" id="UP000051580">
    <property type="component" value="Unassembled WGS sequence"/>
</dbReference>
<keyword evidence="2" id="KW-1185">Reference proteome</keyword>
<dbReference type="AlphaFoldDB" id="A0A0R1UQS0"/>
<organism evidence="1 2">
    <name type="scientific">Levilactobacillus hammesii DSM 16381</name>
    <dbReference type="NCBI Taxonomy" id="1423753"/>
    <lineage>
        <taxon>Bacteria</taxon>
        <taxon>Bacillati</taxon>
        <taxon>Bacillota</taxon>
        <taxon>Bacilli</taxon>
        <taxon>Lactobacillales</taxon>
        <taxon>Lactobacillaceae</taxon>
        <taxon>Levilactobacillus</taxon>
    </lineage>
</organism>
<reference evidence="1 2" key="1">
    <citation type="journal article" date="2015" name="Genome Announc.">
        <title>Expanding the biotechnology potential of lactobacilli through comparative genomics of 213 strains and associated genera.</title>
        <authorList>
            <person name="Sun Z."/>
            <person name="Harris H.M."/>
            <person name="McCann A."/>
            <person name="Guo C."/>
            <person name="Argimon S."/>
            <person name="Zhang W."/>
            <person name="Yang X."/>
            <person name="Jeffery I.B."/>
            <person name="Cooney J.C."/>
            <person name="Kagawa T.F."/>
            <person name="Liu W."/>
            <person name="Song Y."/>
            <person name="Salvetti E."/>
            <person name="Wrobel A."/>
            <person name="Rasinkangas P."/>
            <person name="Parkhill J."/>
            <person name="Rea M.C."/>
            <person name="O'Sullivan O."/>
            <person name="Ritari J."/>
            <person name="Douillard F.P."/>
            <person name="Paul Ross R."/>
            <person name="Yang R."/>
            <person name="Briner A.E."/>
            <person name="Felis G.E."/>
            <person name="de Vos W.M."/>
            <person name="Barrangou R."/>
            <person name="Klaenhammer T.R."/>
            <person name="Caufield P.W."/>
            <person name="Cui Y."/>
            <person name="Zhang H."/>
            <person name="O'Toole P.W."/>
        </authorList>
    </citation>
    <scope>NUCLEOTIDE SEQUENCE [LARGE SCALE GENOMIC DNA]</scope>
    <source>
        <strain evidence="1 2">DSM 16381</strain>
    </source>
</reference>